<reference evidence="4" key="1">
    <citation type="submission" date="2016-10" db="EMBL/GenBank/DDBJ databases">
        <authorList>
            <person name="Varghese N."/>
            <person name="Submissions S."/>
        </authorList>
    </citation>
    <scope>NUCLEOTIDE SEQUENCE [LARGE SCALE GENOMIC DNA]</scope>
    <source>
        <strain evidence="4">SLH 33</strain>
    </source>
</reference>
<keyword evidence="3" id="KW-0687">Ribonucleoprotein</keyword>
<proteinExistence type="predicted"/>
<evidence type="ECO:0000259" key="2">
    <source>
        <dbReference type="PROSITE" id="PS51664"/>
    </source>
</evidence>
<dbReference type="STRING" id="1353158.SAMN04488587_0939"/>
<organism evidence="3 4">
    <name type="scientific">Methanococcoides vulcani</name>
    <dbReference type="NCBI Taxonomy" id="1353158"/>
    <lineage>
        <taxon>Archaea</taxon>
        <taxon>Methanobacteriati</taxon>
        <taxon>Methanobacteriota</taxon>
        <taxon>Stenosarchaea group</taxon>
        <taxon>Methanomicrobia</taxon>
        <taxon>Methanosarcinales</taxon>
        <taxon>Methanosarcinaceae</taxon>
        <taxon>Methanococcoides</taxon>
    </lineage>
</organism>
<feature type="domain" description="YcaO" evidence="2">
    <location>
        <begin position="72"/>
        <end position="426"/>
    </location>
</feature>
<protein>
    <submittedName>
        <fullName evidence="3">Ribosomal protein S12 methylthiotransferase accessory factor</fullName>
    </submittedName>
</protein>
<evidence type="ECO:0000313" key="4">
    <source>
        <dbReference type="Proteomes" id="UP000243338"/>
    </source>
</evidence>
<accession>A0A1H9ZA04</accession>
<feature type="region of interest" description="Disordered" evidence="1">
    <location>
        <begin position="401"/>
        <end position="426"/>
    </location>
</feature>
<keyword evidence="4" id="KW-1185">Reference proteome</keyword>
<keyword evidence="3" id="KW-0689">Ribosomal protein</keyword>
<dbReference type="NCBIfam" id="TIGR03266">
    <property type="entry name" value="methan_mark_1"/>
    <property type="match status" value="1"/>
</dbReference>
<name>A0A1H9ZA04_9EURY</name>
<evidence type="ECO:0000313" key="3">
    <source>
        <dbReference type="EMBL" id="SES77892.1"/>
    </source>
</evidence>
<keyword evidence="3" id="KW-0808">Transferase</keyword>
<dbReference type="Gene3D" id="3.30.1330.230">
    <property type="match status" value="1"/>
</dbReference>
<dbReference type="EMBL" id="FOHQ01000002">
    <property type="protein sequence ID" value="SES77892.1"/>
    <property type="molecule type" value="Genomic_DNA"/>
</dbReference>
<evidence type="ECO:0000256" key="1">
    <source>
        <dbReference type="SAM" id="MobiDB-lite"/>
    </source>
</evidence>
<dbReference type="GO" id="GO:0005840">
    <property type="term" value="C:ribosome"/>
    <property type="evidence" value="ECO:0007669"/>
    <property type="project" value="UniProtKB-KW"/>
</dbReference>
<dbReference type="PROSITE" id="PS51664">
    <property type="entry name" value="YCAO"/>
    <property type="match status" value="1"/>
</dbReference>
<dbReference type="Proteomes" id="UP000243338">
    <property type="component" value="Unassembled WGS sequence"/>
</dbReference>
<dbReference type="RefSeq" id="WP_091689473.1">
    <property type="nucleotide sequence ID" value="NZ_CAAGSJ010000001.1"/>
</dbReference>
<dbReference type="NCBIfam" id="TIGR00702">
    <property type="entry name" value="YcaO-type kinase domain"/>
    <property type="match status" value="1"/>
</dbReference>
<sequence length="426" mass="47516">MSHIPIDRSLQYMDGTQRVLDEETTLGNTKPHLKEIGVTRIASITDLDRIGIPVFSAIRPSAAEGAISIYSGKGSTESQARISAMMESFERCLAERVGVNADIVEDVVAEEFVESVENAAKDYELLDPHSLLLPEPLPPESLVEWTQGWDLLREKEIYVPSNAVYHPYDSPGMSARLFRSNTNGLASGNVIEEAILHGLLEVIERDALSIAEFNRNPGREIVLTEDDGTNYELMKKFASNGVQLKLWLLPHDTGITSVVAATDDLDLKDPALLVMGAGSHLKPEIAIRRAITEAAQSRVVQIHGAREDTDRESFVRQIGYERMKRMNNFWYDGAETITTGQLNDISRSTPAENIDAVLDELRKITDSTIVVDLSRKSVGVPVVRVIVPGFEQYTLDRERVGHRVRQGRKQSASAEKPWKRRFGKRK</sequence>
<dbReference type="AlphaFoldDB" id="A0A1H9ZA04"/>
<dbReference type="PANTHER" id="PTHR37809">
    <property type="entry name" value="RIBOSOMAL PROTEIN S12 METHYLTHIOTRANSFERASE ACCESSORY FACTOR YCAO"/>
    <property type="match status" value="1"/>
</dbReference>
<dbReference type="PANTHER" id="PTHR37809:SF1">
    <property type="entry name" value="RIBOSOMAL PROTEIN S12 METHYLTHIOTRANSFERASE ACCESSORY FACTOR YCAO"/>
    <property type="match status" value="1"/>
</dbReference>
<dbReference type="Gene3D" id="3.30.40.250">
    <property type="match status" value="1"/>
</dbReference>
<dbReference type="InterPro" id="IPR017667">
    <property type="entry name" value="Methan_mark_1"/>
</dbReference>
<dbReference type="GO" id="GO:0016740">
    <property type="term" value="F:transferase activity"/>
    <property type="evidence" value="ECO:0007669"/>
    <property type="project" value="UniProtKB-KW"/>
</dbReference>
<dbReference type="InterPro" id="IPR003776">
    <property type="entry name" value="YcaO-like_dom"/>
</dbReference>
<dbReference type="OrthoDB" id="7433at2157"/>
<dbReference type="Pfam" id="PF02624">
    <property type="entry name" value="YcaO"/>
    <property type="match status" value="1"/>
</dbReference>
<dbReference type="Gene3D" id="3.30.160.660">
    <property type="match status" value="1"/>
</dbReference>
<gene>
    <name evidence="3" type="ORF">SAMN04488587_0939</name>
</gene>